<dbReference type="Proteomes" id="UP000091857">
    <property type="component" value="Chromosome 2"/>
</dbReference>
<reference evidence="2" key="1">
    <citation type="journal article" date="2016" name="Nat. Biotechnol.">
        <title>Sequencing wild and cultivated cassava and related species reveals extensive interspecific hybridization and genetic diversity.</title>
        <authorList>
            <person name="Bredeson J.V."/>
            <person name="Lyons J.B."/>
            <person name="Prochnik S.E."/>
            <person name="Wu G.A."/>
            <person name="Ha C.M."/>
            <person name="Edsinger-Gonzales E."/>
            <person name="Grimwood J."/>
            <person name="Schmutz J."/>
            <person name="Rabbi I.Y."/>
            <person name="Egesi C."/>
            <person name="Nauluvula P."/>
            <person name="Lebot V."/>
            <person name="Ndunguru J."/>
            <person name="Mkamilo G."/>
            <person name="Bart R.S."/>
            <person name="Setter T.L."/>
            <person name="Gleadow R.M."/>
            <person name="Kulakow P."/>
            <person name="Ferguson M.E."/>
            <person name="Rounsley S."/>
            <person name="Rokhsar D.S."/>
        </authorList>
    </citation>
    <scope>NUCLEOTIDE SEQUENCE [LARGE SCALE GENOMIC DNA]</scope>
    <source>
        <strain evidence="2">cv. AM560-2</strain>
    </source>
</reference>
<gene>
    <name evidence="1" type="ORF">MANES_02G194150v8</name>
</gene>
<name>A0ACB7I8J0_MANES</name>
<comment type="caution">
    <text evidence="1">The sequence shown here is derived from an EMBL/GenBank/DDBJ whole genome shotgun (WGS) entry which is preliminary data.</text>
</comment>
<sequence length="61" mass="6993">MQNYAVLFLKGQPPPVIRDEDCICHFIAAALSFFLCQLRDCIYHFNAGMARPSPSSKYFCF</sequence>
<dbReference type="EMBL" id="CM004388">
    <property type="protein sequence ID" value="KAG8660795.1"/>
    <property type="molecule type" value="Genomic_DNA"/>
</dbReference>
<accession>A0ACB7I8J0</accession>
<protein>
    <submittedName>
        <fullName evidence="1">Uncharacterized protein</fullName>
    </submittedName>
</protein>
<keyword evidence="2" id="KW-1185">Reference proteome</keyword>
<evidence type="ECO:0000313" key="2">
    <source>
        <dbReference type="Proteomes" id="UP000091857"/>
    </source>
</evidence>
<evidence type="ECO:0000313" key="1">
    <source>
        <dbReference type="EMBL" id="KAG8660795.1"/>
    </source>
</evidence>
<proteinExistence type="predicted"/>
<organism evidence="1 2">
    <name type="scientific">Manihot esculenta</name>
    <name type="common">Cassava</name>
    <name type="synonym">Jatropha manihot</name>
    <dbReference type="NCBI Taxonomy" id="3983"/>
    <lineage>
        <taxon>Eukaryota</taxon>
        <taxon>Viridiplantae</taxon>
        <taxon>Streptophyta</taxon>
        <taxon>Embryophyta</taxon>
        <taxon>Tracheophyta</taxon>
        <taxon>Spermatophyta</taxon>
        <taxon>Magnoliopsida</taxon>
        <taxon>eudicotyledons</taxon>
        <taxon>Gunneridae</taxon>
        <taxon>Pentapetalae</taxon>
        <taxon>rosids</taxon>
        <taxon>fabids</taxon>
        <taxon>Malpighiales</taxon>
        <taxon>Euphorbiaceae</taxon>
        <taxon>Crotonoideae</taxon>
        <taxon>Manihoteae</taxon>
        <taxon>Manihot</taxon>
    </lineage>
</organism>